<reference evidence="1" key="4">
    <citation type="submission" date="2023-01" db="EMBL/GenBank/DDBJ databases">
        <title>Draft genome sequence of Gluconobacter cerinus strain NBRC 3267.</title>
        <authorList>
            <person name="Sun Q."/>
            <person name="Mori K."/>
        </authorList>
    </citation>
    <scope>NUCLEOTIDE SEQUENCE</scope>
    <source>
        <strain evidence="1">NBRC 3267</strain>
    </source>
</reference>
<dbReference type="GeneID" id="89651189"/>
<dbReference type="NCBIfam" id="TIGR01683">
    <property type="entry name" value="thiS"/>
    <property type="match status" value="1"/>
</dbReference>
<accession>A0A1B6VP18</accession>
<dbReference type="Gene3D" id="3.10.20.30">
    <property type="match status" value="1"/>
</dbReference>
<comment type="caution">
    <text evidence="2">The sequence shown here is derived from an EMBL/GenBank/DDBJ whole genome shotgun (WGS) entry which is preliminary data.</text>
</comment>
<dbReference type="Proteomes" id="UP000077786">
    <property type="component" value="Unassembled WGS sequence"/>
</dbReference>
<dbReference type="EMBL" id="LUTU01000004">
    <property type="protein sequence ID" value="OAJ68949.1"/>
    <property type="molecule type" value="Genomic_DNA"/>
</dbReference>
<dbReference type="InterPro" id="IPR003749">
    <property type="entry name" value="ThiS/MoaD-like"/>
</dbReference>
<evidence type="ECO:0000313" key="2">
    <source>
        <dbReference type="EMBL" id="OAJ68949.1"/>
    </source>
</evidence>
<dbReference type="EMBL" id="BSNU01000001">
    <property type="protein sequence ID" value="GLQ61395.1"/>
    <property type="molecule type" value="Genomic_DNA"/>
</dbReference>
<name>A0A1B6VP18_9PROT</name>
<evidence type="ECO:0000313" key="1">
    <source>
        <dbReference type="EMBL" id="GLQ61395.1"/>
    </source>
</evidence>
<dbReference type="RefSeq" id="WP_046901497.1">
    <property type="nucleotide sequence ID" value="NZ_BEWM01000003.1"/>
</dbReference>
<reference evidence="2 3" key="2">
    <citation type="submission" date="2016-03" db="EMBL/GenBank/DDBJ databases">
        <title>Draft genome sequence of Gluconobacter cerinus strain CECT 9110.</title>
        <authorList>
            <person name="Sainz F."/>
            <person name="Mas A."/>
            <person name="Torija M.J."/>
        </authorList>
    </citation>
    <scope>NUCLEOTIDE SEQUENCE [LARGE SCALE GENOMIC DNA]</scope>
    <source>
        <strain evidence="2 3">CECT 9110</strain>
    </source>
</reference>
<protein>
    <submittedName>
        <fullName evidence="1 2">Thiamine biosynthesis protein</fullName>
    </submittedName>
</protein>
<dbReference type="AlphaFoldDB" id="A0A1B6VP18"/>
<dbReference type="CDD" id="cd00565">
    <property type="entry name" value="Ubl_ThiS"/>
    <property type="match status" value="1"/>
</dbReference>
<dbReference type="OrthoDB" id="197113at2"/>
<dbReference type="Proteomes" id="UP001156614">
    <property type="component" value="Unassembled WGS sequence"/>
</dbReference>
<dbReference type="PATRIC" id="fig|38307.3.peg.533"/>
<reference evidence="4" key="3">
    <citation type="journal article" date="2019" name="Int. J. Syst. Evol. Microbiol.">
        <title>The Global Catalogue of Microorganisms (GCM) 10K type strain sequencing project: providing services to taxonomists for standard genome sequencing and annotation.</title>
        <authorList>
            <consortium name="The Broad Institute Genomics Platform"/>
            <consortium name="The Broad Institute Genome Sequencing Center for Infectious Disease"/>
            <person name="Wu L."/>
            <person name="Ma J."/>
        </authorList>
    </citation>
    <scope>NUCLEOTIDE SEQUENCE [LARGE SCALE GENOMIC DNA]</scope>
    <source>
        <strain evidence="4">NBRC 3267</strain>
    </source>
</reference>
<dbReference type="InterPro" id="IPR010035">
    <property type="entry name" value="Thi_S"/>
</dbReference>
<dbReference type="SUPFAM" id="SSF54285">
    <property type="entry name" value="MoaD/ThiS"/>
    <property type="match status" value="1"/>
</dbReference>
<keyword evidence="4" id="KW-1185">Reference proteome</keyword>
<organism evidence="2 3">
    <name type="scientific">Gluconobacter cerinus</name>
    <dbReference type="NCBI Taxonomy" id="38307"/>
    <lineage>
        <taxon>Bacteria</taxon>
        <taxon>Pseudomonadati</taxon>
        <taxon>Pseudomonadota</taxon>
        <taxon>Alphaproteobacteria</taxon>
        <taxon>Acetobacterales</taxon>
        <taxon>Acetobacteraceae</taxon>
        <taxon>Gluconobacter</taxon>
    </lineage>
</organism>
<evidence type="ECO:0000313" key="3">
    <source>
        <dbReference type="Proteomes" id="UP000077786"/>
    </source>
</evidence>
<gene>
    <name evidence="2" type="ORF">A0123_00518</name>
    <name evidence="1" type="ORF">GCM10007867_02400</name>
</gene>
<dbReference type="InterPro" id="IPR016155">
    <property type="entry name" value="Mopterin_synth/thiamin_S_b"/>
</dbReference>
<sequence length="65" mass="6907">MQITVNDELHEVHARTLGAVLDELGYGKARVATALNGFFIPATQRSAQTVEEGAVLEILAPMQGG</sequence>
<evidence type="ECO:0000313" key="4">
    <source>
        <dbReference type="Proteomes" id="UP001156614"/>
    </source>
</evidence>
<dbReference type="InterPro" id="IPR012675">
    <property type="entry name" value="Beta-grasp_dom_sf"/>
</dbReference>
<proteinExistence type="predicted"/>
<reference evidence="1" key="1">
    <citation type="journal article" date="2014" name="Int. J. Syst. Evol. Microbiol.">
        <title>Complete genome sequence of Corynebacterium casei LMG S-19264T (=DSM 44701T), isolated from a smear-ripened cheese.</title>
        <authorList>
            <consortium name="US DOE Joint Genome Institute (JGI-PGF)"/>
            <person name="Walter F."/>
            <person name="Albersmeier A."/>
            <person name="Kalinowski J."/>
            <person name="Ruckert C."/>
        </authorList>
    </citation>
    <scope>NUCLEOTIDE SEQUENCE</scope>
    <source>
        <strain evidence="1">NBRC 3267</strain>
    </source>
</reference>
<dbReference type="Pfam" id="PF02597">
    <property type="entry name" value="ThiS"/>
    <property type="match status" value="1"/>
</dbReference>